<evidence type="ECO:0000256" key="2">
    <source>
        <dbReference type="SAM" id="SignalP"/>
    </source>
</evidence>
<feature type="signal peptide" evidence="2">
    <location>
        <begin position="1"/>
        <end position="26"/>
    </location>
</feature>
<keyword evidence="4" id="KW-1185">Reference proteome</keyword>
<reference evidence="3 4" key="1">
    <citation type="journal article" date="2017" name="BMC Genomics">
        <title>Whole-genome assembly of Babesia ovata and comparative genomics between closely related pathogens.</title>
        <authorList>
            <person name="Yamagishi J."/>
            <person name="Asada M."/>
            <person name="Hakimi H."/>
            <person name="Tanaka T.Q."/>
            <person name="Sugimoto C."/>
            <person name="Kawazu S."/>
        </authorList>
    </citation>
    <scope>NUCLEOTIDE SEQUENCE [LARGE SCALE GENOMIC DNA]</scope>
    <source>
        <strain evidence="3 4">Miyake</strain>
    </source>
</reference>
<protein>
    <submittedName>
        <fullName evidence="3">Rhoptry neck 4 protein, putative</fullName>
    </submittedName>
</protein>
<feature type="region of interest" description="Disordered" evidence="1">
    <location>
        <begin position="732"/>
        <end position="751"/>
    </location>
</feature>
<name>A0A2H6KDM6_9APIC</name>
<feature type="compositionally biased region" description="Basic and acidic residues" evidence="1">
    <location>
        <begin position="582"/>
        <end position="591"/>
    </location>
</feature>
<dbReference type="EMBL" id="BDSA01000002">
    <property type="protein sequence ID" value="GBE61059.1"/>
    <property type="molecule type" value="Genomic_DNA"/>
</dbReference>
<gene>
    <name evidence="3" type="ORF">BOVATA_025520</name>
</gene>
<evidence type="ECO:0000313" key="3">
    <source>
        <dbReference type="EMBL" id="GBE61059.1"/>
    </source>
</evidence>
<dbReference type="RefSeq" id="XP_028867302.1">
    <property type="nucleotide sequence ID" value="XM_029011469.1"/>
</dbReference>
<sequence length="1452" mass="162296">MKLSVFFKVIFASCAGILSRAALVHAQESEHLTAREALKKVDTADNAGKANTEVVFEVAISPRDDKSQPLPFCATLVSTLWFTDDEINQASNAAALFDILRGKFAARARAADLEQRFGLLKRLSALAYLTSMGNLQIIENNVQNETRNVRFATELVSPLADKSAWEKLTSYTTELSLSVTDGNCPDVNDGENVEIFNDQDPSEFKSIAFGTGATSAMPHAQQVKQASQRSHIQQASDVPAGNSEMLSDATSSVNETPATESGYGTQGSGMTSNAAVGTERSGDNTNAPSGGAGKDKGDYVKLSPEEETKYMDLFEGSDKQDYGSEAMVPMKVTIKTKVLPISVVLTSNYYITHSTVLMTQRQFKSCQDQDYVKCLKVVRDKLFDRYEHEASKKFVRGRFISLLQSLLLQYDLYVLPMQPDAKGVPEVGVFITVYTTTFANLSAWERLFGEAHSSDGKVDLDLQASPNPLTKPEEALWINLQKGYPAPKYEKLFMEENPQLKLGSRHVRSKHDLIEEDIKQKMADLKKKRDSLLTKFDAVDEDEANNETIEPKKEPVHHEDSPSTETENKTESENNVPTPSAEAEHKTESQNHETITSAETEHKPEQNHETAQSTENQYGSETRESVPSTESEHKTENQGGESTQPTETADNENKSENSENTPSTETGEQQPEQVNGEGEAANASSDAQANGESSPEGATMGPGSAAFDAFTNRSAEGEGANGEQNQVVHNIEYTEGTPLKPSAPPKPETKEDMRKMVSAYESALMHVPKEIHGYQLSYKDIENYPELQKTWKIGLTTMGLMKEEDELAPFLEKHNFTYDQLKDLFNFTYGVIAVNMYEEARDFYESARIPKESVETSLTMVQNSFRANTGTNITRLPPVVKKMAHACPVRDMIISLSTDDLIDRMQIMLGSWLEPFETEPDLENNFNLAALCSTAAVVIQQWRYLQVYQGYNEEGSAWAVLLQSFSRMGQSKNEQPEVRSRYKEMVNGKAAKLCRQYINEAGSVASTPHKGITRNYEARSLVGAIGNILDENMEASVDEIVTSLSKYFAAANEKKRLGEALGVCISLQVVDKMHRCLSVERSNDYSLYKLDLITHDAGPILDRLTTSNVLADGQQKNSNASFVHMACDPRNAEIQEIIDKMFKLLSNDGHPIIIETLDKRNYKHPMVKETGEMVEEEGAPGLLEDDYVELEDAETLSKAEEGTDAAKILEEKKPPTSFLELHGYHSMKPASDEDQRKMDIINMLRPQELAGCRTHGAIPREMTVLDKIMHNNAPYGVVDPADLRTIMFDFRMIPIMDEDDIKSMLVPLVFQKHEANYLKMLKSHEYPMVLAHKIEQRMHNVKQHLPTDDLLSHARAIGNMEGKDEVTISLDKHTVHRNRQLNDFKQLLKVLRELPHDGFYFEQADGKELPLHSIGEITAKSLEHRRDKPHVIIMQIIDPVHIADNDELFTHH</sequence>
<dbReference type="GeneID" id="39874829"/>
<feature type="compositionally biased region" description="Polar residues" evidence="1">
    <location>
        <begin position="222"/>
        <end position="236"/>
    </location>
</feature>
<dbReference type="VEuPathDB" id="PiroplasmaDB:BOVATA_025520"/>
<feature type="chain" id="PRO_5014166405" evidence="2">
    <location>
        <begin position="27"/>
        <end position="1452"/>
    </location>
</feature>
<dbReference type="OrthoDB" id="372438at2759"/>
<proteinExistence type="predicted"/>
<feature type="region of interest" description="Disordered" evidence="1">
    <location>
        <begin position="215"/>
        <end position="299"/>
    </location>
</feature>
<feature type="compositionally biased region" description="Polar residues" evidence="1">
    <location>
        <begin position="637"/>
        <end position="648"/>
    </location>
</feature>
<feature type="compositionally biased region" description="Polar residues" evidence="1">
    <location>
        <begin position="609"/>
        <end position="629"/>
    </location>
</feature>
<feature type="region of interest" description="Disordered" evidence="1">
    <location>
        <begin position="538"/>
        <end position="707"/>
    </location>
</feature>
<comment type="caution">
    <text evidence="3">The sequence shown here is derived from an EMBL/GenBank/DDBJ whole genome shotgun (WGS) entry which is preliminary data.</text>
</comment>
<evidence type="ECO:0000256" key="1">
    <source>
        <dbReference type="SAM" id="MobiDB-lite"/>
    </source>
</evidence>
<organism evidence="3 4">
    <name type="scientific">Babesia ovata</name>
    <dbReference type="NCBI Taxonomy" id="189622"/>
    <lineage>
        <taxon>Eukaryota</taxon>
        <taxon>Sar</taxon>
        <taxon>Alveolata</taxon>
        <taxon>Apicomplexa</taxon>
        <taxon>Aconoidasida</taxon>
        <taxon>Piroplasmida</taxon>
        <taxon>Babesiidae</taxon>
        <taxon>Babesia</taxon>
    </lineage>
</organism>
<dbReference type="Proteomes" id="UP000236319">
    <property type="component" value="Unassembled WGS sequence"/>
</dbReference>
<feature type="compositionally biased region" description="Basic and acidic residues" evidence="1">
    <location>
        <begin position="599"/>
        <end position="608"/>
    </location>
</feature>
<keyword evidence="2" id="KW-0732">Signal</keyword>
<feature type="compositionally biased region" description="Polar residues" evidence="1">
    <location>
        <begin position="244"/>
        <end position="275"/>
    </location>
</feature>
<feature type="compositionally biased region" description="Basic and acidic residues" evidence="1">
    <location>
        <begin position="549"/>
        <end position="572"/>
    </location>
</feature>
<feature type="compositionally biased region" description="Polar residues" evidence="1">
    <location>
        <begin position="682"/>
        <end position="693"/>
    </location>
</feature>
<evidence type="ECO:0000313" key="4">
    <source>
        <dbReference type="Proteomes" id="UP000236319"/>
    </source>
</evidence>
<feature type="compositionally biased region" description="Polar residues" evidence="1">
    <location>
        <begin position="658"/>
        <end position="673"/>
    </location>
</feature>
<accession>A0A2H6KDM6</accession>